<organism evidence="7 8">
    <name type="scientific">Sulfuricurvum kujiense</name>
    <dbReference type="NCBI Taxonomy" id="148813"/>
    <lineage>
        <taxon>Bacteria</taxon>
        <taxon>Pseudomonadati</taxon>
        <taxon>Campylobacterota</taxon>
        <taxon>Epsilonproteobacteria</taxon>
        <taxon>Campylobacterales</taxon>
        <taxon>Sulfurimonadaceae</taxon>
        <taxon>Sulfuricurvum</taxon>
    </lineage>
</organism>
<sequence>MAEIELSPEEFDLFRAYIYERVGISLSKQKTTLVKGRLNKRLHQLNLGSFREYYDYLVNDMSGDELSLFVSAISTNVTSFFREGAQWKWLEGYLPQLIASKRNKKIRIWSAGCSSGEEPYTILMFLQHHLSDFESWDIKILATDISHKVLTKAIKGEYEAKSVEALPKEIVHRAFDKIRTENGISYQIAPHLRQKVMFRLYNLVTDPFIFKNEFDMVFCRNVMIYFDDPTRHEVIRRFTTVLPKGSPLFLGSSESLTTHRESLKLLGSSIYQRL</sequence>
<comment type="catalytic activity">
    <reaction evidence="1">
        <text>L-glutamyl-[protein] + S-adenosyl-L-methionine = [protein]-L-glutamate 5-O-methyl ester + S-adenosyl-L-homocysteine</text>
        <dbReference type="Rhea" id="RHEA:24452"/>
        <dbReference type="Rhea" id="RHEA-COMP:10208"/>
        <dbReference type="Rhea" id="RHEA-COMP:10311"/>
        <dbReference type="ChEBI" id="CHEBI:29973"/>
        <dbReference type="ChEBI" id="CHEBI:57856"/>
        <dbReference type="ChEBI" id="CHEBI:59789"/>
        <dbReference type="ChEBI" id="CHEBI:82795"/>
        <dbReference type="EC" id="2.1.1.80"/>
    </reaction>
</comment>
<dbReference type="Pfam" id="PF03705">
    <property type="entry name" value="CheR_N"/>
    <property type="match status" value="1"/>
</dbReference>
<reference evidence="7 8" key="1">
    <citation type="journal article" date="2017" name="Front. Microbiol.">
        <title>Comparative Genomic Analysis of the Class Epsilonproteobacteria and Proposed Reclassification to Epsilonbacteraeota (phyl. nov.).</title>
        <authorList>
            <person name="Waite D.W."/>
            <person name="Vanwonterghem I."/>
            <person name="Rinke C."/>
            <person name="Parks D.H."/>
            <person name="Zhang Y."/>
            <person name="Takai K."/>
            <person name="Sievert S.M."/>
            <person name="Simon J."/>
            <person name="Campbell B.J."/>
            <person name="Hanson T.E."/>
            <person name="Woyke T."/>
            <person name="Klotz M.G."/>
            <person name="Hugenholtz P."/>
        </authorList>
    </citation>
    <scope>NUCLEOTIDE SEQUENCE [LARGE SCALE GENOMIC DNA]</scope>
    <source>
        <strain evidence="7">UBA12443</strain>
    </source>
</reference>
<dbReference type="SUPFAM" id="SSF47757">
    <property type="entry name" value="Chemotaxis receptor methyltransferase CheR, N-terminal domain"/>
    <property type="match status" value="1"/>
</dbReference>
<keyword evidence="3" id="KW-0489">Methyltransferase</keyword>
<dbReference type="SUPFAM" id="SSF53335">
    <property type="entry name" value="S-adenosyl-L-methionine-dependent methyltransferases"/>
    <property type="match status" value="1"/>
</dbReference>
<accession>A0A2D3WLF9</accession>
<dbReference type="Gene3D" id="3.40.50.150">
    <property type="entry name" value="Vaccinia Virus protein VP39"/>
    <property type="match status" value="1"/>
</dbReference>
<dbReference type="RefSeq" id="WP_294895985.1">
    <property type="nucleotide sequence ID" value="NZ_DLUI01000121.1"/>
</dbReference>
<evidence type="ECO:0000256" key="2">
    <source>
        <dbReference type="ARBA" id="ARBA00012534"/>
    </source>
</evidence>
<evidence type="ECO:0000256" key="3">
    <source>
        <dbReference type="ARBA" id="ARBA00022603"/>
    </source>
</evidence>
<dbReference type="Pfam" id="PF01739">
    <property type="entry name" value="CheR"/>
    <property type="match status" value="1"/>
</dbReference>
<gene>
    <name evidence="7" type="ORF">CFH83_08515</name>
</gene>
<protein>
    <recommendedName>
        <fullName evidence="2">protein-glutamate O-methyltransferase</fullName>
        <ecNumber evidence="2">2.1.1.80</ecNumber>
    </recommendedName>
</protein>
<dbReference type="PRINTS" id="PR00996">
    <property type="entry name" value="CHERMTFRASE"/>
</dbReference>
<keyword evidence="5" id="KW-0949">S-adenosyl-L-methionine</keyword>
<dbReference type="Gene3D" id="1.10.155.10">
    <property type="entry name" value="Chemotaxis receptor methyltransferase CheR, N-terminal domain"/>
    <property type="match status" value="1"/>
</dbReference>
<evidence type="ECO:0000313" key="8">
    <source>
        <dbReference type="Proteomes" id="UP000228859"/>
    </source>
</evidence>
<evidence type="ECO:0000256" key="5">
    <source>
        <dbReference type="ARBA" id="ARBA00022691"/>
    </source>
</evidence>
<comment type="caution">
    <text evidence="7">The sequence shown here is derived from an EMBL/GenBank/DDBJ whole genome shotgun (WGS) entry which is preliminary data.</text>
</comment>
<dbReference type="PIRSF" id="PIRSF000410">
    <property type="entry name" value="CheR"/>
    <property type="match status" value="1"/>
</dbReference>
<dbReference type="EC" id="2.1.1.80" evidence="2"/>
<keyword evidence="4" id="KW-0808">Transferase</keyword>
<dbReference type="InterPro" id="IPR050903">
    <property type="entry name" value="Bact_Chemotaxis_MeTrfase"/>
</dbReference>
<dbReference type="AlphaFoldDB" id="A0A2D3WLF9"/>
<dbReference type="PROSITE" id="PS50123">
    <property type="entry name" value="CHER"/>
    <property type="match status" value="1"/>
</dbReference>
<dbReference type="InterPro" id="IPR036804">
    <property type="entry name" value="CheR_N_sf"/>
</dbReference>
<dbReference type="InterPro" id="IPR022641">
    <property type="entry name" value="CheR_N"/>
</dbReference>
<dbReference type="PANTHER" id="PTHR24422">
    <property type="entry name" value="CHEMOTAXIS PROTEIN METHYLTRANSFERASE"/>
    <property type="match status" value="1"/>
</dbReference>
<proteinExistence type="predicted"/>
<dbReference type="InterPro" id="IPR022642">
    <property type="entry name" value="CheR_C"/>
</dbReference>
<name>A0A2D3WLF9_9BACT</name>
<evidence type="ECO:0000259" key="6">
    <source>
        <dbReference type="PROSITE" id="PS50123"/>
    </source>
</evidence>
<dbReference type="InterPro" id="IPR029063">
    <property type="entry name" value="SAM-dependent_MTases_sf"/>
</dbReference>
<dbReference type="InterPro" id="IPR026024">
    <property type="entry name" value="Chemotaxis_MeTrfase_CheR"/>
</dbReference>
<feature type="domain" description="CheR-type methyltransferase" evidence="6">
    <location>
        <begin position="1"/>
        <end position="274"/>
    </location>
</feature>
<dbReference type="InterPro" id="IPR000780">
    <property type="entry name" value="CheR_MeTrfase"/>
</dbReference>
<evidence type="ECO:0000256" key="1">
    <source>
        <dbReference type="ARBA" id="ARBA00001541"/>
    </source>
</evidence>
<evidence type="ECO:0000256" key="4">
    <source>
        <dbReference type="ARBA" id="ARBA00022679"/>
    </source>
</evidence>
<dbReference type="Proteomes" id="UP000228859">
    <property type="component" value="Unassembled WGS sequence"/>
</dbReference>
<dbReference type="GO" id="GO:0032259">
    <property type="term" value="P:methylation"/>
    <property type="evidence" value="ECO:0007669"/>
    <property type="project" value="UniProtKB-KW"/>
</dbReference>
<dbReference type="PANTHER" id="PTHR24422:SF19">
    <property type="entry name" value="CHEMOTAXIS PROTEIN METHYLTRANSFERASE"/>
    <property type="match status" value="1"/>
</dbReference>
<evidence type="ECO:0000313" key="7">
    <source>
        <dbReference type="EMBL" id="DAB37949.1"/>
    </source>
</evidence>
<dbReference type="SMART" id="SM00138">
    <property type="entry name" value="MeTrc"/>
    <property type="match status" value="1"/>
</dbReference>
<dbReference type="EMBL" id="DLUI01000121">
    <property type="protein sequence ID" value="DAB37949.1"/>
    <property type="molecule type" value="Genomic_DNA"/>
</dbReference>
<dbReference type="GO" id="GO:0008983">
    <property type="term" value="F:protein-glutamate O-methyltransferase activity"/>
    <property type="evidence" value="ECO:0007669"/>
    <property type="project" value="UniProtKB-EC"/>
</dbReference>